<keyword evidence="1" id="KW-0472">Membrane</keyword>
<feature type="transmembrane region" description="Helical" evidence="1">
    <location>
        <begin position="21"/>
        <end position="40"/>
    </location>
</feature>
<keyword evidence="1" id="KW-0812">Transmembrane</keyword>
<keyword evidence="3" id="KW-1185">Reference proteome</keyword>
<proteinExistence type="predicted"/>
<dbReference type="EMBL" id="BONH01000080">
    <property type="protein sequence ID" value="GIG03225.1"/>
    <property type="molecule type" value="Genomic_DNA"/>
</dbReference>
<reference evidence="2 3" key="1">
    <citation type="submission" date="2021-01" db="EMBL/GenBank/DDBJ databases">
        <title>Whole genome shotgun sequence of Catellatospora citrea NBRC 14495.</title>
        <authorList>
            <person name="Komaki H."/>
            <person name="Tamura T."/>
        </authorList>
    </citation>
    <scope>NUCLEOTIDE SEQUENCE [LARGE SCALE GENOMIC DNA]</scope>
    <source>
        <strain evidence="2 3">NBRC 14495</strain>
    </source>
</reference>
<evidence type="ECO:0000313" key="2">
    <source>
        <dbReference type="EMBL" id="GIG03225.1"/>
    </source>
</evidence>
<sequence length="66" mass="7433">MSRRNRRARAMDPNGPQRRPRHPLVVIILILIFPFVAKVWFTTAEVVALMTALAAIVALVLQRKAA</sequence>
<keyword evidence="1" id="KW-1133">Transmembrane helix</keyword>
<gene>
    <name evidence="2" type="ORF">Cci01nite_83180</name>
</gene>
<dbReference type="RefSeq" id="WP_147433155.1">
    <property type="nucleotide sequence ID" value="NZ_BONH01000080.1"/>
</dbReference>
<dbReference type="AlphaFoldDB" id="A0A8J3KXY1"/>
<protein>
    <submittedName>
        <fullName evidence="2">Uncharacterized protein</fullName>
    </submittedName>
</protein>
<comment type="caution">
    <text evidence="2">The sequence shown here is derived from an EMBL/GenBank/DDBJ whole genome shotgun (WGS) entry which is preliminary data.</text>
</comment>
<name>A0A8J3KXY1_9ACTN</name>
<feature type="transmembrane region" description="Helical" evidence="1">
    <location>
        <begin position="46"/>
        <end position="62"/>
    </location>
</feature>
<evidence type="ECO:0000256" key="1">
    <source>
        <dbReference type="SAM" id="Phobius"/>
    </source>
</evidence>
<organism evidence="2 3">
    <name type="scientific">Catellatospora citrea</name>
    <dbReference type="NCBI Taxonomy" id="53366"/>
    <lineage>
        <taxon>Bacteria</taxon>
        <taxon>Bacillati</taxon>
        <taxon>Actinomycetota</taxon>
        <taxon>Actinomycetes</taxon>
        <taxon>Micromonosporales</taxon>
        <taxon>Micromonosporaceae</taxon>
        <taxon>Catellatospora</taxon>
    </lineage>
</organism>
<accession>A0A8J3KXY1</accession>
<evidence type="ECO:0000313" key="3">
    <source>
        <dbReference type="Proteomes" id="UP000659904"/>
    </source>
</evidence>
<dbReference type="Proteomes" id="UP000659904">
    <property type="component" value="Unassembled WGS sequence"/>
</dbReference>